<dbReference type="GO" id="GO:0009986">
    <property type="term" value="C:cell surface"/>
    <property type="evidence" value="ECO:0007669"/>
    <property type="project" value="TreeGrafter"/>
</dbReference>
<evidence type="ECO:0000256" key="4">
    <source>
        <dbReference type="SAM" id="SignalP"/>
    </source>
</evidence>
<dbReference type="GO" id="GO:0071555">
    <property type="term" value="P:cell wall organization"/>
    <property type="evidence" value="ECO:0007669"/>
    <property type="project" value="TreeGrafter"/>
</dbReference>
<dbReference type="GO" id="GO:0009277">
    <property type="term" value="C:fungal-type cell wall"/>
    <property type="evidence" value="ECO:0007669"/>
    <property type="project" value="TreeGrafter"/>
</dbReference>
<comment type="similarity">
    <text evidence="2">Belongs to the glycosyl hydrolase 17 family.</text>
</comment>
<dbReference type="OrthoDB" id="941679at2759"/>
<dbReference type="EMBL" id="ML996081">
    <property type="protein sequence ID" value="KAF2157512.1"/>
    <property type="molecule type" value="Genomic_DNA"/>
</dbReference>
<dbReference type="Proteomes" id="UP000799439">
    <property type="component" value="Unassembled WGS sequence"/>
</dbReference>
<evidence type="ECO:0000313" key="6">
    <source>
        <dbReference type="Proteomes" id="UP000799439"/>
    </source>
</evidence>
<evidence type="ECO:0000256" key="3">
    <source>
        <dbReference type="ARBA" id="ARBA00022801"/>
    </source>
</evidence>
<dbReference type="PANTHER" id="PTHR16631">
    <property type="entry name" value="GLUCAN 1,3-BETA-GLUCOSIDASE"/>
    <property type="match status" value="1"/>
</dbReference>
<dbReference type="AlphaFoldDB" id="A0A9P4MLM5"/>
<organism evidence="5 6">
    <name type="scientific">Myriangium duriaei CBS 260.36</name>
    <dbReference type="NCBI Taxonomy" id="1168546"/>
    <lineage>
        <taxon>Eukaryota</taxon>
        <taxon>Fungi</taxon>
        <taxon>Dikarya</taxon>
        <taxon>Ascomycota</taxon>
        <taxon>Pezizomycotina</taxon>
        <taxon>Dothideomycetes</taxon>
        <taxon>Dothideomycetidae</taxon>
        <taxon>Myriangiales</taxon>
        <taxon>Myriangiaceae</taxon>
        <taxon>Myriangium</taxon>
    </lineage>
</organism>
<reference evidence="5" key="1">
    <citation type="journal article" date="2020" name="Stud. Mycol.">
        <title>101 Dothideomycetes genomes: a test case for predicting lifestyles and emergence of pathogens.</title>
        <authorList>
            <person name="Haridas S."/>
            <person name="Albert R."/>
            <person name="Binder M."/>
            <person name="Bloem J."/>
            <person name="Labutti K."/>
            <person name="Salamov A."/>
            <person name="Andreopoulos B."/>
            <person name="Baker S."/>
            <person name="Barry K."/>
            <person name="Bills G."/>
            <person name="Bluhm B."/>
            <person name="Cannon C."/>
            <person name="Castanera R."/>
            <person name="Culley D."/>
            <person name="Daum C."/>
            <person name="Ezra D."/>
            <person name="Gonzalez J."/>
            <person name="Henrissat B."/>
            <person name="Kuo A."/>
            <person name="Liang C."/>
            <person name="Lipzen A."/>
            <person name="Lutzoni F."/>
            <person name="Magnuson J."/>
            <person name="Mondo S."/>
            <person name="Nolan M."/>
            <person name="Ohm R."/>
            <person name="Pangilinan J."/>
            <person name="Park H.-J."/>
            <person name="Ramirez L."/>
            <person name="Alfaro M."/>
            <person name="Sun H."/>
            <person name="Tritt A."/>
            <person name="Yoshinaga Y."/>
            <person name="Zwiers L.-H."/>
            <person name="Turgeon B."/>
            <person name="Goodwin S."/>
            <person name="Spatafora J."/>
            <person name="Crous P."/>
            <person name="Grigoriev I."/>
        </authorList>
    </citation>
    <scope>NUCLEOTIDE SEQUENCE</scope>
    <source>
        <strain evidence="5">CBS 260.36</strain>
    </source>
</reference>
<gene>
    <name evidence="5" type="ORF">K461DRAFT_317598</name>
</gene>
<comment type="subcellular location">
    <subcellularLocation>
        <location evidence="1">Cell envelope</location>
    </subcellularLocation>
</comment>
<dbReference type="Gene3D" id="3.20.20.80">
    <property type="entry name" value="Glycosidases"/>
    <property type="match status" value="1"/>
</dbReference>
<accession>A0A9P4MLM5</accession>
<keyword evidence="3 5" id="KW-0378">Hydrolase</keyword>
<feature type="signal peptide" evidence="4">
    <location>
        <begin position="1"/>
        <end position="18"/>
    </location>
</feature>
<dbReference type="SUPFAM" id="SSF51445">
    <property type="entry name" value="(Trans)glycosidases"/>
    <property type="match status" value="1"/>
</dbReference>
<dbReference type="InterPro" id="IPR017853">
    <property type="entry name" value="GH"/>
</dbReference>
<name>A0A9P4MLM5_9PEZI</name>
<keyword evidence="4" id="KW-0732">Signal</keyword>
<evidence type="ECO:0000256" key="2">
    <source>
        <dbReference type="ARBA" id="ARBA00008773"/>
    </source>
</evidence>
<keyword evidence="6" id="KW-1185">Reference proteome</keyword>
<dbReference type="PANTHER" id="PTHR16631:SF14">
    <property type="entry name" value="FAMILY 17 GLUCOSIDASE SCW10-RELATED"/>
    <property type="match status" value="1"/>
</dbReference>
<sequence length="430" mass="45201">MKSIYLLSALSIASIVVATPQIHRRHRPHRNARHHAKRDNIDWVTVTSYVTEEDPSVTVYVNPQGQTISIVTDSTHNVPAQTSIASSAKTVQVAPVQISTVQTSSAKAQVAQAQPNTQMTTTKSVQTPVIGVTSAAVVLPTTATVAAASTQTAAGSSGLFQGGVANFKGIVYSPYKGNYGSTNCKTAADVMADFAKISSADYNLVRLYGVDCNQVANVAAAAKAKGMKLFLGVYNVADGAYKTDLASMATQLNNDWSNVHTVSIGNELVNAGLQPGVVIAALNDAKSILANKGPKVVTVDTFVAVIANPALCQNSDYTAVNMHPFFDALTTAQTAGAFMTAQIERVRAACPSSQPLVITETGWPSAGQKLNLAIPGVSQQTTAINQIKSAVGSGYIMLSAFNDYWKNPGPQDIENYFGLYGEAPSDNATP</sequence>
<evidence type="ECO:0000256" key="1">
    <source>
        <dbReference type="ARBA" id="ARBA00004196"/>
    </source>
</evidence>
<dbReference type="InterPro" id="IPR050732">
    <property type="entry name" value="Beta-glucan_modifiers"/>
</dbReference>
<proteinExistence type="inferred from homology"/>
<dbReference type="GO" id="GO:0005576">
    <property type="term" value="C:extracellular region"/>
    <property type="evidence" value="ECO:0007669"/>
    <property type="project" value="TreeGrafter"/>
</dbReference>
<protein>
    <submittedName>
        <fullName evidence="5">Glycoside hydrolase family 17 protein</fullName>
    </submittedName>
</protein>
<feature type="chain" id="PRO_5040270083" evidence="4">
    <location>
        <begin position="19"/>
        <end position="430"/>
    </location>
</feature>
<evidence type="ECO:0000313" key="5">
    <source>
        <dbReference type="EMBL" id="KAF2157512.1"/>
    </source>
</evidence>
<comment type="caution">
    <text evidence="5">The sequence shown here is derived from an EMBL/GenBank/DDBJ whole genome shotgun (WGS) entry which is preliminary data.</text>
</comment>
<dbReference type="GO" id="GO:0042973">
    <property type="term" value="F:glucan endo-1,3-beta-D-glucosidase activity"/>
    <property type="evidence" value="ECO:0007669"/>
    <property type="project" value="TreeGrafter"/>
</dbReference>